<feature type="transmembrane region" description="Helical" evidence="2">
    <location>
        <begin position="39"/>
        <end position="58"/>
    </location>
</feature>
<dbReference type="Proteomes" id="UP001501697">
    <property type="component" value="Unassembled WGS sequence"/>
</dbReference>
<keyword evidence="2" id="KW-0812">Transmembrane</keyword>
<proteinExistence type="predicted"/>
<evidence type="ECO:0000313" key="3">
    <source>
        <dbReference type="EMBL" id="GAA3628627.1"/>
    </source>
</evidence>
<dbReference type="Pfam" id="PF14030">
    <property type="entry name" value="DUF4245"/>
    <property type="match status" value="1"/>
</dbReference>
<feature type="compositionally biased region" description="Basic and acidic residues" evidence="1">
    <location>
        <begin position="12"/>
        <end position="29"/>
    </location>
</feature>
<keyword evidence="2" id="KW-0472">Membrane</keyword>
<dbReference type="InterPro" id="IPR025339">
    <property type="entry name" value="DUF4245"/>
</dbReference>
<keyword evidence="4" id="KW-1185">Reference proteome</keyword>
<accession>A0ABP7ABJ2</accession>
<dbReference type="EMBL" id="BAAAYU010000001">
    <property type="protein sequence ID" value="GAA3628627.1"/>
    <property type="molecule type" value="Genomic_DNA"/>
</dbReference>
<evidence type="ECO:0008006" key="5">
    <source>
        <dbReference type="Google" id="ProtNLM"/>
    </source>
</evidence>
<gene>
    <name evidence="3" type="ORF">GCM10022200_08960</name>
</gene>
<protein>
    <recommendedName>
        <fullName evidence="5">DUF4245 domain-containing protein</fullName>
    </recommendedName>
</protein>
<comment type="caution">
    <text evidence="3">The sequence shown here is derived from an EMBL/GenBank/DDBJ whole genome shotgun (WGS) entry which is preliminary data.</text>
</comment>
<feature type="region of interest" description="Disordered" evidence="1">
    <location>
        <begin position="1"/>
        <end position="32"/>
    </location>
</feature>
<organism evidence="3 4">
    <name type="scientific">Microbacterium awajiense</name>
    <dbReference type="NCBI Taxonomy" id="415214"/>
    <lineage>
        <taxon>Bacteria</taxon>
        <taxon>Bacillati</taxon>
        <taxon>Actinomycetota</taxon>
        <taxon>Actinomycetes</taxon>
        <taxon>Micrococcales</taxon>
        <taxon>Microbacteriaceae</taxon>
        <taxon>Microbacterium</taxon>
    </lineage>
</organism>
<sequence length="211" mass="22175">MARSPRVVAELGRPETPDETAARRAESSRVHRQAQNTRNLVAALLVTLGVVAVIVFAVPRGTPPAAEPIDVAAVAEGIAEVEGRGIVAATVPEDWRVNSARLEGDSPRTFTVVYAPDQGFVRVVQGFDADEGWPSRVLRGADADGTVSIDGVTWTRYDIPDAERAGNVSAALSAPAGDDIVMIYGMASDDVLAEVASGVATQVKTLQEEQG</sequence>
<evidence type="ECO:0000256" key="1">
    <source>
        <dbReference type="SAM" id="MobiDB-lite"/>
    </source>
</evidence>
<name>A0ABP7ABJ2_9MICO</name>
<dbReference type="RefSeq" id="WP_344736691.1">
    <property type="nucleotide sequence ID" value="NZ_BAAAYU010000001.1"/>
</dbReference>
<evidence type="ECO:0000313" key="4">
    <source>
        <dbReference type="Proteomes" id="UP001501697"/>
    </source>
</evidence>
<keyword evidence="2" id="KW-1133">Transmembrane helix</keyword>
<evidence type="ECO:0000256" key="2">
    <source>
        <dbReference type="SAM" id="Phobius"/>
    </source>
</evidence>
<reference evidence="4" key="1">
    <citation type="journal article" date="2019" name="Int. J. Syst. Evol. Microbiol.">
        <title>The Global Catalogue of Microorganisms (GCM) 10K type strain sequencing project: providing services to taxonomists for standard genome sequencing and annotation.</title>
        <authorList>
            <consortium name="The Broad Institute Genomics Platform"/>
            <consortium name="The Broad Institute Genome Sequencing Center for Infectious Disease"/>
            <person name="Wu L."/>
            <person name="Ma J."/>
        </authorList>
    </citation>
    <scope>NUCLEOTIDE SEQUENCE [LARGE SCALE GENOMIC DNA]</scope>
    <source>
        <strain evidence="4">JCM 16544</strain>
    </source>
</reference>